<accession>A0AAN8A5J8</accession>
<comment type="caution">
    <text evidence="1">The sequence shown here is derived from an EMBL/GenBank/DDBJ whole genome shotgun (WGS) entry which is preliminary data.</text>
</comment>
<dbReference type="EMBL" id="JAVRQU010000001">
    <property type="protein sequence ID" value="KAK5707564.1"/>
    <property type="molecule type" value="Genomic_DNA"/>
</dbReference>
<protein>
    <submittedName>
        <fullName evidence="1">Uncharacterized protein</fullName>
    </submittedName>
</protein>
<dbReference type="Proteomes" id="UP001310594">
    <property type="component" value="Unassembled WGS sequence"/>
</dbReference>
<gene>
    <name evidence="1" type="ORF">LTR97_000101</name>
</gene>
<reference evidence="1" key="1">
    <citation type="submission" date="2023-08" db="EMBL/GenBank/DDBJ databases">
        <title>Black Yeasts Isolated from many extreme environments.</title>
        <authorList>
            <person name="Coleine C."/>
            <person name="Stajich J.E."/>
            <person name="Selbmann L."/>
        </authorList>
    </citation>
    <scope>NUCLEOTIDE SEQUENCE</scope>
    <source>
        <strain evidence="1">CCFEE 5810</strain>
    </source>
</reference>
<dbReference type="AlphaFoldDB" id="A0AAN8A5J8"/>
<name>A0AAN8A5J8_9PEZI</name>
<evidence type="ECO:0000313" key="2">
    <source>
        <dbReference type="Proteomes" id="UP001310594"/>
    </source>
</evidence>
<organism evidence="1 2">
    <name type="scientific">Elasticomyces elasticus</name>
    <dbReference type="NCBI Taxonomy" id="574655"/>
    <lineage>
        <taxon>Eukaryota</taxon>
        <taxon>Fungi</taxon>
        <taxon>Dikarya</taxon>
        <taxon>Ascomycota</taxon>
        <taxon>Pezizomycotina</taxon>
        <taxon>Dothideomycetes</taxon>
        <taxon>Dothideomycetidae</taxon>
        <taxon>Mycosphaerellales</taxon>
        <taxon>Teratosphaeriaceae</taxon>
        <taxon>Elasticomyces</taxon>
    </lineage>
</organism>
<evidence type="ECO:0000313" key="1">
    <source>
        <dbReference type="EMBL" id="KAK5707564.1"/>
    </source>
</evidence>
<proteinExistence type="predicted"/>
<sequence length="345" mass="38939">MNTIAAWLARPPPAALDCSEYALRDFKGQRPGTDAKTWTKAYTSASLSLPELPLQGLIREAGMWNIEPCTPANIQRLEHYGPWDEADEVRMSIPFAMQEYVTPLPIANADEVRAQFCKFIDHAVQRAWSAGMVFIRHGINPPPAVRLPQNMVTASTTVLSGRATDAQAAPILIGEIKTPHVINAGDMAKGALYCSSGSRLFVQELRAYAHQYNTHDVFCYDSVHFVACLFNCKHLDNRDELLTCPVKIFIVPIATQGITVGRLLYLQIKRGDQRLRAKRANDHGEEVYGRRLLRSPSGRVVWRDGQTGHLSWEHPFLLRRLSRENRSWEWVDQDDGIQHQEDDAI</sequence>